<evidence type="ECO:0000313" key="3">
    <source>
        <dbReference type="Proteomes" id="UP000054321"/>
    </source>
</evidence>
<reference evidence="3" key="2">
    <citation type="submission" date="2015-01" db="EMBL/GenBank/DDBJ databases">
        <title>Evolutionary Origins and Diversification of the Mycorrhizal Mutualists.</title>
        <authorList>
            <consortium name="DOE Joint Genome Institute"/>
            <consortium name="Mycorrhizal Genomics Consortium"/>
            <person name="Kohler A."/>
            <person name="Kuo A."/>
            <person name="Nagy L.G."/>
            <person name="Floudas D."/>
            <person name="Copeland A."/>
            <person name="Barry K.W."/>
            <person name="Cichocki N."/>
            <person name="Veneault-Fourrey C."/>
            <person name="LaButti K."/>
            <person name="Lindquist E.A."/>
            <person name="Lipzen A."/>
            <person name="Lundell T."/>
            <person name="Morin E."/>
            <person name="Murat C."/>
            <person name="Riley R."/>
            <person name="Ohm R."/>
            <person name="Sun H."/>
            <person name="Tunlid A."/>
            <person name="Henrissat B."/>
            <person name="Grigoriev I.V."/>
            <person name="Hibbett D.S."/>
            <person name="Martin F."/>
        </authorList>
    </citation>
    <scope>NUCLEOTIDE SEQUENCE [LARGE SCALE GENOMIC DNA]</scope>
    <source>
        <strain evidence="3">Zn</strain>
    </source>
</reference>
<dbReference type="InParanoid" id="A0A0C3GN03"/>
<dbReference type="InterPro" id="IPR036291">
    <property type="entry name" value="NAD(P)-bd_dom_sf"/>
</dbReference>
<protein>
    <recommendedName>
        <fullName evidence="1">NmrA-like domain-containing protein</fullName>
    </recommendedName>
</protein>
<organism evidence="2 3">
    <name type="scientific">Oidiodendron maius (strain Zn)</name>
    <dbReference type="NCBI Taxonomy" id="913774"/>
    <lineage>
        <taxon>Eukaryota</taxon>
        <taxon>Fungi</taxon>
        <taxon>Dikarya</taxon>
        <taxon>Ascomycota</taxon>
        <taxon>Pezizomycotina</taxon>
        <taxon>Leotiomycetes</taxon>
        <taxon>Leotiomycetes incertae sedis</taxon>
        <taxon>Myxotrichaceae</taxon>
        <taxon>Oidiodendron</taxon>
    </lineage>
</organism>
<dbReference type="STRING" id="913774.A0A0C3GN03"/>
<dbReference type="PANTHER" id="PTHR47129">
    <property type="entry name" value="QUINONE OXIDOREDUCTASE 2"/>
    <property type="match status" value="1"/>
</dbReference>
<name>A0A0C3GN03_OIDMZ</name>
<dbReference type="Pfam" id="PF05368">
    <property type="entry name" value="NmrA"/>
    <property type="match status" value="1"/>
</dbReference>
<feature type="domain" description="NmrA-like" evidence="1">
    <location>
        <begin position="7"/>
        <end position="238"/>
    </location>
</feature>
<dbReference type="Gene3D" id="3.90.25.10">
    <property type="entry name" value="UDP-galactose 4-epimerase, domain 1"/>
    <property type="match status" value="1"/>
</dbReference>
<dbReference type="OrthoDB" id="419598at2759"/>
<dbReference type="AlphaFoldDB" id="A0A0C3GN03"/>
<dbReference type="InterPro" id="IPR052718">
    <property type="entry name" value="NmrA-type_oxidoreductase"/>
</dbReference>
<accession>A0A0C3GN03</accession>
<dbReference type="PANTHER" id="PTHR47129:SF1">
    <property type="entry name" value="NMRA-LIKE DOMAIN-CONTAINING PROTEIN"/>
    <property type="match status" value="1"/>
</dbReference>
<gene>
    <name evidence="2" type="ORF">OIDMADRAFT_46464</name>
</gene>
<dbReference type="InterPro" id="IPR008030">
    <property type="entry name" value="NmrA-like"/>
</dbReference>
<dbReference type="HOGENOM" id="CLU_007383_10_4_1"/>
<proteinExistence type="predicted"/>
<dbReference type="EMBL" id="KN832902">
    <property type="protein sequence ID" value="KIM92934.1"/>
    <property type="molecule type" value="Genomic_DNA"/>
</dbReference>
<keyword evidence="3" id="KW-1185">Reference proteome</keyword>
<sequence length="310" mass="33962">MSPLKYLITGATGGLGGGVIGHFRRQGVSISDFAAASSKSSNAKKFEDQGINFRHVDYADPASLEAAFENVQNLFFVSSTALDNELREKQHRNVIEAAVKKGVSHVWYTSLAWGGHTSNSKIDVQQAHLATERVLEESGITFTSIREGIYADAFPILINYYPQSEIIRLPSDGPIGFASRAELAEANAKMLLTGGYENQTVLLTGPRAVLLQDLISAVNDVTGKDITINRVSSEDYVILNAENDIGGKPEAFFRRKISWFEGVSQGDGAKIDPALGEILGRRPKDGVEVVRELLERDPGYDWKQNYINGR</sequence>
<dbReference type="SUPFAM" id="SSF51735">
    <property type="entry name" value="NAD(P)-binding Rossmann-fold domains"/>
    <property type="match status" value="1"/>
</dbReference>
<reference evidence="2 3" key="1">
    <citation type="submission" date="2014-04" db="EMBL/GenBank/DDBJ databases">
        <authorList>
            <consortium name="DOE Joint Genome Institute"/>
            <person name="Kuo A."/>
            <person name="Martino E."/>
            <person name="Perotto S."/>
            <person name="Kohler A."/>
            <person name="Nagy L.G."/>
            <person name="Floudas D."/>
            <person name="Copeland A."/>
            <person name="Barry K.W."/>
            <person name="Cichocki N."/>
            <person name="Veneault-Fourrey C."/>
            <person name="LaButti K."/>
            <person name="Lindquist E.A."/>
            <person name="Lipzen A."/>
            <person name="Lundell T."/>
            <person name="Morin E."/>
            <person name="Murat C."/>
            <person name="Sun H."/>
            <person name="Tunlid A."/>
            <person name="Henrissat B."/>
            <person name="Grigoriev I.V."/>
            <person name="Hibbett D.S."/>
            <person name="Martin F."/>
            <person name="Nordberg H.P."/>
            <person name="Cantor M.N."/>
            <person name="Hua S.X."/>
        </authorList>
    </citation>
    <scope>NUCLEOTIDE SEQUENCE [LARGE SCALE GENOMIC DNA]</scope>
    <source>
        <strain evidence="2 3">Zn</strain>
    </source>
</reference>
<dbReference type="Proteomes" id="UP000054321">
    <property type="component" value="Unassembled WGS sequence"/>
</dbReference>
<dbReference type="Gene3D" id="3.40.50.720">
    <property type="entry name" value="NAD(P)-binding Rossmann-like Domain"/>
    <property type="match status" value="1"/>
</dbReference>
<evidence type="ECO:0000313" key="2">
    <source>
        <dbReference type="EMBL" id="KIM92934.1"/>
    </source>
</evidence>
<evidence type="ECO:0000259" key="1">
    <source>
        <dbReference type="Pfam" id="PF05368"/>
    </source>
</evidence>